<sequence>MEGKKVYLSQTEIGNITEKMGWGDRRKVAVLIGRGQFPEHDARIGKTRGWRHETIERWIKDVVEKDLQSRRK</sequence>
<dbReference type="Proteomes" id="UP000679950">
    <property type="component" value="Unassembled WGS sequence"/>
</dbReference>
<evidence type="ECO:0000313" key="2">
    <source>
        <dbReference type="Proteomes" id="UP000679950"/>
    </source>
</evidence>
<evidence type="ECO:0000313" key="1">
    <source>
        <dbReference type="EMBL" id="GIN56105.1"/>
    </source>
</evidence>
<protein>
    <recommendedName>
        <fullName evidence="3">AlpA family phage regulatory protein</fullName>
    </recommendedName>
</protein>
<comment type="caution">
    <text evidence="1">The sequence shown here is derived from an EMBL/GenBank/DDBJ whole genome shotgun (WGS) entry which is preliminary data.</text>
</comment>
<evidence type="ECO:0008006" key="3">
    <source>
        <dbReference type="Google" id="ProtNLM"/>
    </source>
</evidence>
<keyword evidence="2" id="KW-1185">Reference proteome</keyword>
<reference evidence="1 2" key="1">
    <citation type="submission" date="2021-03" db="EMBL/GenBank/DDBJ databases">
        <title>Antimicrobial resistance genes in bacteria isolated from Japanese honey, and their potential for conferring macrolide and lincosamide resistance in the American foulbrood pathogen Paenibacillus larvae.</title>
        <authorList>
            <person name="Okamoto M."/>
            <person name="Kumagai M."/>
            <person name="Kanamori H."/>
            <person name="Takamatsu D."/>
        </authorList>
    </citation>
    <scope>NUCLEOTIDE SEQUENCE [LARGE SCALE GENOMIC DNA]</scope>
    <source>
        <strain evidence="1 2">J8TS2</strain>
    </source>
</reference>
<dbReference type="EMBL" id="BORB01000002">
    <property type="protein sequence ID" value="GIN56105.1"/>
    <property type="molecule type" value="Genomic_DNA"/>
</dbReference>
<accession>A0ABQ4KDQ8</accession>
<dbReference type="RefSeq" id="WP_212965232.1">
    <property type="nucleotide sequence ID" value="NZ_BORB01000002.1"/>
</dbReference>
<gene>
    <name evidence="1" type="ORF">J8TS2_04240</name>
</gene>
<name>A0ABQ4KDQ8_9BACI</name>
<organism evidence="1 2">
    <name type="scientific">Lederbergia ruris</name>
    <dbReference type="NCBI Taxonomy" id="217495"/>
    <lineage>
        <taxon>Bacteria</taxon>
        <taxon>Bacillati</taxon>
        <taxon>Bacillota</taxon>
        <taxon>Bacilli</taxon>
        <taxon>Bacillales</taxon>
        <taxon>Bacillaceae</taxon>
        <taxon>Lederbergia</taxon>
    </lineage>
</organism>
<proteinExistence type="predicted"/>